<dbReference type="GO" id="GO:0015562">
    <property type="term" value="F:efflux transmembrane transporter activity"/>
    <property type="evidence" value="ECO:0007669"/>
    <property type="project" value="TreeGrafter"/>
</dbReference>
<feature type="coiled-coil region" evidence="2">
    <location>
        <begin position="112"/>
        <end position="246"/>
    </location>
</feature>
<name>A0A4V2ZUB5_9BACL</name>
<evidence type="ECO:0000313" key="8">
    <source>
        <dbReference type="Proteomes" id="UP000295636"/>
    </source>
</evidence>
<dbReference type="Gene3D" id="1.10.287.470">
    <property type="entry name" value="Helix hairpin bin"/>
    <property type="match status" value="1"/>
</dbReference>
<proteinExistence type="inferred from homology"/>
<dbReference type="InterPro" id="IPR058792">
    <property type="entry name" value="Beta-barrel_RND_2"/>
</dbReference>
<feature type="region of interest" description="Disordered" evidence="3">
    <location>
        <begin position="413"/>
        <end position="434"/>
    </location>
</feature>
<keyword evidence="8" id="KW-1185">Reference proteome</keyword>
<feature type="domain" description="YknX-like C-terminal permuted SH3-like" evidence="6">
    <location>
        <begin position="359"/>
        <end position="425"/>
    </location>
</feature>
<dbReference type="AlphaFoldDB" id="A0A4V2ZUB5"/>
<dbReference type="Pfam" id="PF25919">
    <property type="entry name" value="BSH_CusB"/>
    <property type="match status" value="1"/>
</dbReference>
<evidence type="ECO:0000256" key="1">
    <source>
        <dbReference type="ARBA" id="ARBA00009477"/>
    </source>
</evidence>
<dbReference type="NCBIfam" id="TIGR01730">
    <property type="entry name" value="RND_mfp"/>
    <property type="match status" value="1"/>
</dbReference>
<gene>
    <name evidence="7" type="ORF">E1757_01280</name>
</gene>
<dbReference type="Gene3D" id="2.40.50.100">
    <property type="match status" value="1"/>
</dbReference>
<evidence type="ECO:0000259" key="4">
    <source>
        <dbReference type="Pfam" id="PF25919"/>
    </source>
</evidence>
<dbReference type="InterPro" id="IPR006143">
    <property type="entry name" value="RND_pump_MFP"/>
</dbReference>
<dbReference type="OrthoDB" id="1633529at2"/>
<evidence type="ECO:0000259" key="6">
    <source>
        <dbReference type="Pfam" id="PF25989"/>
    </source>
</evidence>
<comment type="similarity">
    <text evidence="1">Belongs to the membrane fusion protein (MFP) (TC 8.A.1) family.</text>
</comment>
<accession>A0A4V2ZUB5</accession>
<dbReference type="PROSITE" id="PS51257">
    <property type="entry name" value="PROKAR_LIPOPROTEIN"/>
    <property type="match status" value="1"/>
</dbReference>
<evidence type="ECO:0000256" key="2">
    <source>
        <dbReference type="SAM" id="Coils"/>
    </source>
</evidence>
<keyword evidence="2" id="KW-0175">Coiled coil</keyword>
<dbReference type="Gene3D" id="2.40.30.170">
    <property type="match status" value="1"/>
</dbReference>
<feature type="domain" description="CusB-like barrel-sandwich hybrid" evidence="4">
    <location>
        <begin position="82"/>
        <end position="270"/>
    </location>
</feature>
<dbReference type="GO" id="GO:1990281">
    <property type="term" value="C:efflux pump complex"/>
    <property type="evidence" value="ECO:0007669"/>
    <property type="project" value="TreeGrafter"/>
</dbReference>
<dbReference type="SUPFAM" id="SSF111369">
    <property type="entry name" value="HlyD-like secretion proteins"/>
    <property type="match status" value="2"/>
</dbReference>
<evidence type="ECO:0000256" key="3">
    <source>
        <dbReference type="SAM" id="MobiDB-lite"/>
    </source>
</evidence>
<dbReference type="InterPro" id="IPR058790">
    <property type="entry name" value="BSH_CusB"/>
</dbReference>
<protein>
    <submittedName>
        <fullName evidence="7">Efflux RND transporter periplasmic adaptor subunit</fullName>
    </submittedName>
</protein>
<dbReference type="Proteomes" id="UP000295636">
    <property type="component" value="Unassembled WGS sequence"/>
</dbReference>
<comment type="caution">
    <text evidence="7">The sequence shown here is derived from an EMBL/GenBank/DDBJ whole genome shotgun (WGS) entry which is preliminary data.</text>
</comment>
<reference evidence="7 8" key="1">
    <citation type="submission" date="2019-03" db="EMBL/GenBank/DDBJ databases">
        <title>This is whole genome sequence of Paenibacillus sp MS74 strain.</title>
        <authorList>
            <person name="Trinh H.N."/>
        </authorList>
    </citation>
    <scope>NUCLEOTIDE SEQUENCE [LARGE SCALE GENOMIC DNA]</scope>
    <source>
        <strain evidence="7 8">MS74</strain>
    </source>
</reference>
<dbReference type="PANTHER" id="PTHR30469">
    <property type="entry name" value="MULTIDRUG RESISTANCE PROTEIN MDTA"/>
    <property type="match status" value="1"/>
</dbReference>
<dbReference type="EMBL" id="SMRT01000001">
    <property type="protein sequence ID" value="TDG00305.1"/>
    <property type="molecule type" value="Genomic_DNA"/>
</dbReference>
<evidence type="ECO:0000313" key="7">
    <source>
        <dbReference type="EMBL" id="TDG00305.1"/>
    </source>
</evidence>
<sequence>MRKARLRQHSLTRTMVSATGILTLSAALIAGCSQMNVLLQNPVESSQEQQAKAIKTEKISKQKIGDPLEQAAEVMSSVQINVNAKAGGDIEQIVKKRGDVVQEGEVIVKLNSSELKVQREKALLNLKSAQEALDRGKREQERARKDYDKQVGDMRNSITKLEQTVADLQKAHNKVRNDYDHGLATKLQVYQSQTQLKNAELDLQLLKQQQKTMGPANTSPVSDNELNNAQISLQQADEALASLEVKAPVSGMLTELPIQMGMTLAAGAPVGLIEKLNPVKIKGFLPVEAAKFVRGKSELAFFLPESSQKSKGKISYLASVIDPQAKAYEINLEAPNPDMALKPGMKVRMQLTDEQEQIVVAIPTQSIIKEGDVFYVFVLNGDIAEKRRVELGRLNEPIQEVLSGVKEGEQLVVSGQNQLKPNEKVTPPAGGGSK</sequence>
<organism evidence="7 8">
    <name type="scientific">Paenibacillus piri</name>
    <dbReference type="NCBI Taxonomy" id="2547395"/>
    <lineage>
        <taxon>Bacteria</taxon>
        <taxon>Bacillati</taxon>
        <taxon>Bacillota</taxon>
        <taxon>Bacilli</taxon>
        <taxon>Bacillales</taxon>
        <taxon>Paenibacillaceae</taxon>
        <taxon>Paenibacillus</taxon>
    </lineage>
</organism>
<dbReference type="InterPro" id="IPR058637">
    <property type="entry name" value="YknX-like_C"/>
</dbReference>
<dbReference type="Gene3D" id="2.40.420.20">
    <property type="match status" value="1"/>
</dbReference>
<feature type="domain" description="CusB-like beta-barrel" evidence="5">
    <location>
        <begin position="307"/>
        <end position="354"/>
    </location>
</feature>
<dbReference type="RefSeq" id="WP_133225014.1">
    <property type="nucleotide sequence ID" value="NZ_SMRT01000001.1"/>
</dbReference>
<evidence type="ECO:0000259" key="5">
    <source>
        <dbReference type="Pfam" id="PF25954"/>
    </source>
</evidence>
<dbReference type="Pfam" id="PF25989">
    <property type="entry name" value="YknX_C"/>
    <property type="match status" value="1"/>
</dbReference>
<dbReference type="Pfam" id="PF25954">
    <property type="entry name" value="Beta-barrel_RND_2"/>
    <property type="match status" value="1"/>
</dbReference>